<evidence type="ECO:0000313" key="2">
    <source>
        <dbReference type="EMBL" id="AIJ26365.1"/>
    </source>
</evidence>
<reference evidence="2 4" key="1">
    <citation type="submission" date="2014-07" db="EMBL/GenBank/DDBJ databases">
        <title>Whole Genome Sequence of the Amycolatopsis methanolica 239.</title>
        <authorList>
            <person name="Tang B."/>
        </authorList>
    </citation>
    <scope>NUCLEOTIDE SEQUENCE [LARGE SCALE GENOMIC DNA]</scope>
    <source>
        <strain evidence="2 4">239</strain>
    </source>
</reference>
<dbReference type="KEGG" id="amq:AMETH_6332"/>
<gene>
    <name evidence="2" type="ORF">AMETH_6273</name>
    <name evidence="3" type="ORF">AMETH_6332</name>
</gene>
<protein>
    <submittedName>
        <fullName evidence="2">Uncharacterized protein</fullName>
    </submittedName>
</protein>
<feature type="region of interest" description="Disordered" evidence="1">
    <location>
        <begin position="45"/>
        <end position="116"/>
    </location>
</feature>
<dbReference type="AlphaFoldDB" id="A0A076N699"/>
<evidence type="ECO:0000256" key="1">
    <source>
        <dbReference type="SAM" id="MobiDB-lite"/>
    </source>
</evidence>
<accession>A0A076N699</accession>
<name>A0A076N699_AMYME</name>
<evidence type="ECO:0000313" key="3">
    <source>
        <dbReference type="EMBL" id="AIJ26424.1"/>
    </source>
</evidence>
<evidence type="ECO:0000313" key="4">
    <source>
        <dbReference type="Proteomes" id="UP000062973"/>
    </source>
</evidence>
<dbReference type="KEGG" id="amq:AMETH_6273"/>
<dbReference type="EMBL" id="CP009110">
    <property type="protein sequence ID" value="AIJ26365.1"/>
    <property type="molecule type" value="Genomic_DNA"/>
</dbReference>
<dbReference type="Proteomes" id="UP000062973">
    <property type="component" value="Chromosome"/>
</dbReference>
<dbReference type="PATRIC" id="fig|1068978.7.peg.6739"/>
<organism evidence="2 4">
    <name type="scientific">Amycolatopsis methanolica 239</name>
    <dbReference type="NCBI Taxonomy" id="1068978"/>
    <lineage>
        <taxon>Bacteria</taxon>
        <taxon>Bacillati</taxon>
        <taxon>Actinomycetota</taxon>
        <taxon>Actinomycetes</taxon>
        <taxon>Pseudonocardiales</taxon>
        <taxon>Pseudonocardiaceae</taxon>
        <taxon>Amycolatopsis</taxon>
        <taxon>Amycolatopsis methanolica group</taxon>
    </lineage>
</organism>
<dbReference type="STRING" id="1068978.AMETH_6273"/>
<proteinExistence type="predicted"/>
<keyword evidence="4" id="KW-1185">Reference proteome</keyword>
<dbReference type="HOGENOM" id="CLU_2091673_0_0_11"/>
<sequence length="116" mass="12555">MDRVRIRVLQGVSGTEFSWAPGSEIELPEEEAVKWADGVRAELIKDERTQLPTEPVDQAEQAADKEDDVPQDDEVTRAADDEASAAAQPADADSKPEKAARRSRGGGRAAKPETRG</sequence>
<dbReference type="EMBL" id="CP009110">
    <property type="protein sequence ID" value="AIJ26424.1"/>
    <property type="molecule type" value="Genomic_DNA"/>
</dbReference>